<evidence type="ECO:0000256" key="1">
    <source>
        <dbReference type="SAM" id="MobiDB-lite"/>
    </source>
</evidence>
<comment type="caution">
    <text evidence="2">The sequence shown here is derived from an EMBL/GenBank/DDBJ whole genome shotgun (WGS) entry which is preliminary data.</text>
</comment>
<protein>
    <submittedName>
        <fullName evidence="2">Uncharacterized protein</fullName>
    </submittedName>
</protein>
<accession>A0A3D8SRJ8</accession>
<evidence type="ECO:0000313" key="3">
    <source>
        <dbReference type="Proteomes" id="UP000256645"/>
    </source>
</evidence>
<feature type="compositionally biased region" description="Polar residues" evidence="1">
    <location>
        <begin position="215"/>
        <end position="226"/>
    </location>
</feature>
<proteinExistence type="predicted"/>
<feature type="compositionally biased region" description="Polar residues" evidence="1">
    <location>
        <begin position="60"/>
        <end position="76"/>
    </location>
</feature>
<feature type="compositionally biased region" description="Basic and acidic residues" evidence="1">
    <location>
        <begin position="601"/>
        <end position="622"/>
    </location>
</feature>
<feature type="compositionally biased region" description="Basic and acidic residues" evidence="1">
    <location>
        <begin position="1"/>
        <end position="10"/>
    </location>
</feature>
<feature type="compositionally biased region" description="Polar residues" evidence="1">
    <location>
        <begin position="11"/>
        <end position="25"/>
    </location>
</feature>
<evidence type="ECO:0000313" key="2">
    <source>
        <dbReference type="EMBL" id="RDW88933.1"/>
    </source>
</evidence>
<feature type="compositionally biased region" description="Basic and acidic residues" evidence="1">
    <location>
        <begin position="682"/>
        <end position="733"/>
    </location>
</feature>
<feature type="compositionally biased region" description="Acidic residues" evidence="1">
    <location>
        <begin position="1028"/>
        <end position="1042"/>
    </location>
</feature>
<dbReference type="OrthoDB" id="3439035at2759"/>
<organism evidence="2 3">
    <name type="scientific">Coleophoma cylindrospora</name>
    <dbReference type="NCBI Taxonomy" id="1849047"/>
    <lineage>
        <taxon>Eukaryota</taxon>
        <taxon>Fungi</taxon>
        <taxon>Dikarya</taxon>
        <taxon>Ascomycota</taxon>
        <taxon>Pezizomycotina</taxon>
        <taxon>Leotiomycetes</taxon>
        <taxon>Helotiales</taxon>
        <taxon>Dermateaceae</taxon>
        <taxon>Coleophoma</taxon>
    </lineage>
</organism>
<feature type="compositionally biased region" description="Basic and acidic residues" evidence="1">
    <location>
        <begin position="470"/>
        <end position="484"/>
    </location>
</feature>
<feature type="compositionally biased region" description="Low complexity" evidence="1">
    <location>
        <begin position="164"/>
        <end position="177"/>
    </location>
</feature>
<dbReference type="AlphaFoldDB" id="A0A3D8SRJ8"/>
<name>A0A3D8SRJ8_9HELO</name>
<dbReference type="EMBL" id="PDLM01000001">
    <property type="protein sequence ID" value="RDW88933.1"/>
    <property type="molecule type" value="Genomic_DNA"/>
</dbReference>
<feature type="region of interest" description="Disordered" evidence="1">
    <location>
        <begin position="319"/>
        <end position="386"/>
    </location>
</feature>
<feature type="compositionally biased region" description="Polar residues" evidence="1">
    <location>
        <begin position="362"/>
        <end position="374"/>
    </location>
</feature>
<feature type="compositionally biased region" description="Polar residues" evidence="1">
    <location>
        <begin position="544"/>
        <end position="556"/>
    </location>
</feature>
<feature type="compositionally biased region" description="Basic and acidic residues" evidence="1">
    <location>
        <begin position="557"/>
        <end position="581"/>
    </location>
</feature>
<keyword evidence="3" id="KW-1185">Reference proteome</keyword>
<feature type="compositionally biased region" description="Basic and acidic residues" evidence="1">
    <location>
        <begin position="81"/>
        <end position="92"/>
    </location>
</feature>
<gene>
    <name evidence="2" type="ORF">BP6252_00965</name>
</gene>
<dbReference type="Proteomes" id="UP000256645">
    <property type="component" value="Unassembled WGS sequence"/>
</dbReference>
<feature type="compositionally biased region" description="Basic and acidic residues" evidence="1">
    <location>
        <begin position="26"/>
        <end position="36"/>
    </location>
</feature>
<reference evidence="2 3" key="1">
    <citation type="journal article" date="2018" name="IMA Fungus">
        <title>IMA Genome-F 9: Draft genome sequence of Annulohypoxylon stygium, Aspergillus mulundensis, Berkeleyomyces basicola (syn. Thielaviopsis basicola), Ceratocystis smalleyi, two Cercospora beticola strains, Coleophoma cylindrospora, Fusarium fracticaudum, Phialophora cf. hyalina, and Morchella septimelata.</title>
        <authorList>
            <person name="Wingfield B.D."/>
            <person name="Bills G.F."/>
            <person name="Dong Y."/>
            <person name="Huang W."/>
            <person name="Nel W.J."/>
            <person name="Swalarsk-Parry B.S."/>
            <person name="Vaghefi N."/>
            <person name="Wilken P.M."/>
            <person name="An Z."/>
            <person name="de Beer Z.W."/>
            <person name="De Vos L."/>
            <person name="Chen L."/>
            <person name="Duong T.A."/>
            <person name="Gao Y."/>
            <person name="Hammerbacher A."/>
            <person name="Kikkert J.R."/>
            <person name="Li Y."/>
            <person name="Li H."/>
            <person name="Li K."/>
            <person name="Li Q."/>
            <person name="Liu X."/>
            <person name="Ma X."/>
            <person name="Naidoo K."/>
            <person name="Pethybridge S.J."/>
            <person name="Sun J."/>
            <person name="Steenkamp E.T."/>
            <person name="van der Nest M.A."/>
            <person name="van Wyk S."/>
            <person name="Wingfield M.J."/>
            <person name="Xiong C."/>
            <person name="Yue Q."/>
            <person name="Zhang X."/>
        </authorList>
    </citation>
    <scope>NUCLEOTIDE SEQUENCE [LARGE SCALE GENOMIC DNA]</scope>
    <source>
        <strain evidence="2 3">BP6252</strain>
    </source>
</reference>
<sequence length="1042" mass="115652">MAHLGRDTANSREQPYSNRSTSTGGRSDKPLFEPRERTRKYFTGANANATKAGEQDEQRPSTLQRSGSSGNWMNGRTSRRLGLEEAFHKTDDNAGVQRRQTQTVAGRESARAENPAARRASYSPGMTPTPPRTLTAAFKMADSEERSASVPIESQRLQRRALDGSPSPAARVRPSSRGSDEKRFQQLKNSEPLDLGRGRGSPLSRRASVVEDDNNTVASSEGSFSGLSLVEDPTDDDFDEKMKQYARDQARVDSLSRMKTGPFSRADVGAKATGSPSRTVKGSSTTSLKHSEPPTKPPRTWGSKAKKLPGFLSKVLSPDSSVELKDQEQAPNTGLAASSVAADVPIPSVEHGSIQPTPPSSRPASAQPNFTSPEKSAPWQADLDFTAQSIMMSPQLRLRSSSKIDQIRDREIQDLAKSAIASRALEEIRERNSAERSRSNSPEIVRKPSIDRMANSPAAKQRKSTSAAPDFEHEPGYAHEKTILEEEGEAIPGTPITVFSGSSINANNNINNQKTSSARNPERRSSEYIRDQSRDVLRLLSRAASKSPSPLASENTVDQKPETSSEPAEEKPLKPKPESTLRLEQSSEDSAKRLSSGSVDPEERIAAEAKLFDLDNKSERNSTRGPSPAVSDDEAKVDVTPRPKVDLMSLPTPKVTGAFIDTPAPTARELRRQARDLSPTVKAEEKDAVDKKSVARESRLDKKDSELSLRERQPYRYREKRSQSQPAKQKERPPLINTAKPHRVSEDLRRIKLEAQVDDSTLDDFDAILAADFKITDEANDTTTFDAVLDLEHDDKGRLLSDREKQRRLETLALERMSKSLKRTSVSIRDAKRGIEGLEDQVTSIATETPMAAHSHTHCSTCATSSPIYHLSIPVPRLWYRNPSSSRRKLTWLGFIITMLLSWYISESIMCDLYCHPTVSSVNTWSPWDPFFPYAIPSKLDHWTGRKVSGAAYEVYRAWTDGKEGRPRWAGPAPRPLNMEPVHPIRYDSMVEDKRIAAQGSPKAESKEHKSNFWGWDSSARSQKSQVDDSEESSMFEDEMIW</sequence>
<feature type="region of interest" description="Disordered" evidence="1">
    <location>
        <begin position="1"/>
        <end position="307"/>
    </location>
</feature>
<feature type="compositionally biased region" description="Basic and acidic residues" evidence="1">
    <location>
        <begin position="427"/>
        <end position="450"/>
    </location>
</feature>
<feature type="region of interest" description="Disordered" evidence="1">
    <location>
        <begin position="427"/>
        <end position="743"/>
    </location>
</feature>
<feature type="compositionally biased region" description="Basic and acidic residues" evidence="1">
    <location>
        <begin position="240"/>
        <end position="256"/>
    </location>
</feature>
<feature type="compositionally biased region" description="Basic and acidic residues" evidence="1">
    <location>
        <begin position="633"/>
        <end position="645"/>
    </location>
</feature>
<feature type="compositionally biased region" description="Basic and acidic residues" evidence="1">
    <location>
        <begin position="520"/>
        <end position="537"/>
    </location>
</feature>
<feature type="region of interest" description="Disordered" evidence="1">
    <location>
        <begin position="996"/>
        <end position="1042"/>
    </location>
</feature>
<feature type="compositionally biased region" description="Polar residues" evidence="1">
    <location>
        <begin position="274"/>
        <end position="288"/>
    </location>
</feature>